<evidence type="ECO:0000313" key="2">
    <source>
        <dbReference type="Proteomes" id="UP001432027"/>
    </source>
</evidence>
<feature type="non-terminal residue" evidence="1">
    <location>
        <position position="115"/>
    </location>
</feature>
<organism evidence="1 2">
    <name type="scientific">Pristionchus entomophagus</name>
    <dbReference type="NCBI Taxonomy" id="358040"/>
    <lineage>
        <taxon>Eukaryota</taxon>
        <taxon>Metazoa</taxon>
        <taxon>Ecdysozoa</taxon>
        <taxon>Nematoda</taxon>
        <taxon>Chromadorea</taxon>
        <taxon>Rhabditida</taxon>
        <taxon>Rhabditina</taxon>
        <taxon>Diplogasteromorpha</taxon>
        <taxon>Diplogasteroidea</taxon>
        <taxon>Neodiplogasteridae</taxon>
        <taxon>Pristionchus</taxon>
    </lineage>
</organism>
<comment type="caution">
    <text evidence="1">The sequence shown here is derived from an EMBL/GenBank/DDBJ whole genome shotgun (WGS) entry which is preliminary data.</text>
</comment>
<accession>A0AAV5TEV2</accession>
<proteinExistence type="predicted"/>
<sequence>TAAASTYSCEELVYHFSPHSTFPERLTVGCVIIQENYSNFDDLKKFRLLDGSNFTNFLDIAGSPTHCVQSSGGWRLVVDNSSINCKQQFSLVLTEELENFILPLKETTVHTLEGR</sequence>
<protein>
    <submittedName>
        <fullName evidence="1">Uncharacterized protein</fullName>
    </submittedName>
</protein>
<reference evidence="1" key="1">
    <citation type="submission" date="2023-10" db="EMBL/GenBank/DDBJ databases">
        <title>Genome assembly of Pristionchus species.</title>
        <authorList>
            <person name="Yoshida K."/>
            <person name="Sommer R.J."/>
        </authorList>
    </citation>
    <scope>NUCLEOTIDE SEQUENCE</scope>
    <source>
        <strain evidence="1">RS0144</strain>
    </source>
</reference>
<dbReference type="Proteomes" id="UP001432027">
    <property type="component" value="Unassembled WGS sequence"/>
</dbReference>
<name>A0AAV5TEV2_9BILA</name>
<dbReference type="AlphaFoldDB" id="A0AAV5TEV2"/>
<dbReference type="EMBL" id="BTSX01000004">
    <property type="protein sequence ID" value="GMS93152.1"/>
    <property type="molecule type" value="Genomic_DNA"/>
</dbReference>
<feature type="non-terminal residue" evidence="1">
    <location>
        <position position="1"/>
    </location>
</feature>
<gene>
    <name evidence="1" type="ORF">PENTCL1PPCAC_15327</name>
</gene>
<evidence type="ECO:0000313" key="1">
    <source>
        <dbReference type="EMBL" id="GMS93152.1"/>
    </source>
</evidence>
<keyword evidence="2" id="KW-1185">Reference proteome</keyword>